<dbReference type="AlphaFoldDB" id="A0A3P7IMB5"/>
<proteinExistence type="predicted"/>
<evidence type="ECO:0000313" key="2">
    <source>
        <dbReference type="Proteomes" id="UP000270094"/>
    </source>
</evidence>
<gene>
    <name evidence="1" type="ORF">SVUK_LOCUS9128</name>
</gene>
<keyword evidence="2" id="KW-1185">Reference proteome</keyword>
<feature type="non-terminal residue" evidence="1">
    <location>
        <position position="56"/>
    </location>
</feature>
<organism evidence="1 2">
    <name type="scientific">Strongylus vulgaris</name>
    <name type="common">Blood worm</name>
    <dbReference type="NCBI Taxonomy" id="40348"/>
    <lineage>
        <taxon>Eukaryota</taxon>
        <taxon>Metazoa</taxon>
        <taxon>Ecdysozoa</taxon>
        <taxon>Nematoda</taxon>
        <taxon>Chromadorea</taxon>
        <taxon>Rhabditida</taxon>
        <taxon>Rhabditina</taxon>
        <taxon>Rhabditomorpha</taxon>
        <taxon>Strongyloidea</taxon>
        <taxon>Strongylidae</taxon>
        <taxon>Strongylus</taxon>
    </lineage>
</organism>
<sequence length="56" mass="6549">MVLQGSKGKRTNEIPLLSLVVEDLKMLAIRLIFHQYHYDLINYISTSPFIDSLWLN</sequence>
<dbReference type="Proteomes" id="UP000270094">
    <property type="component" value="Unassembled WGS sequence"/>
</dbReference>
<reference evidence="1 2" key="1">
    <citation type="submission" date="2018-11" db="EMBL/GenBank/DDBJ databases">
        <authorList>
            <consortium name="Pathogen Informatics"/>
        </authorList>
    </citation>
    <scope>NUCLEOTIDE SEQUENCE [LARGE SCALE GENOMIC DNA]</scope>
</reference>
<dbReference type="EMBL" id="UYYB01034301">
    <property type="protein sequence ID" value="VDM74130.1"/>
    <property type="molecule type" value="Genomic_DNA"/>
</dbReference>
<protein>
    <submittedName>
        <fullName evidence="1">Uncharacterized protein</fullName>
    </submittedName>
</protein>
<accession>A0A3P7IMB5</accession>
<evidence type="ECO:0000313" key="1">
    <source>
        <dbReference type="EMBL" id="VDM74130.1"/>
    </source>
</evidence>
<name>A0A3P7IMB5_STRVU</name>